<dbReference type="PROSITE" id="PS01359">
    <property type="entry name" value="ZF_PHD_1"/>
    <property type="match status" value="1"/>
</dbReference>
<evidence type="ECO:0000256" key="15">
    <source>
        <dbReference type="SAM" id="MobiDB-lite"/>
    </source>
</evidence>
<dbReference type="InterPro" id="IPR019787">
    <property type="entry name" value="Znf_PHD-finger"/>
</dbReference>
<keyword evidence="10 14" id="KW-0539">Nucleus</keyword>
<comment type="subunit">
    <text evidence="14">Component of an histone acetyltransferase complex. Interacts with H3K4me3 and to a lesser extent with H3K4me2.</text>
</comment>
<dbReference type="GO" id="GO:0006325">
    <property type="term" value="P:chromatin organization"/>
    <property type="evidence" value="ECO:0007669"/>
    <property type="project" value="UniProtKB-KW"/>
</dbReference>
<evidence type="ECO:0000313" key="18">
    <source>
        <dbReference type="Proteomes" id="UP000307440"/>
    </source>
</evidence>
<dbReference type="InterPro" id="IPR013083">
    <property type="entry name" value="Znf_RING/FYVE/PHD"/>
</dbReference>
<feature type="region of interest" description="Disordered" evidence="15">
    <location>
        <begin position="193"/>
        <end position="279"/>
    </location>
</feature>
<evidence type="ECO:0000256" key="2">
    <source>
        <dbReference type="ARBA" id="ARBA00010210"/>
    </source>
</evidence>
<evidence type="ECO:0000256" key="4">
    <source>
        <dbReference type="ARBA" id="ARBA00022723"/>
    </source>
</evidence>
<dbReference type="InterPro" id="IPR028651">
    <property type="entry name" value="ING_fam"/>
</dbReference>
<name>A0A5C3L1K2_COPMA</name>
<protein>
    <recommendedName>
        <fullName evidence="14">Chromatin modification-related protein</fullName>
    </recommendedName>
</protein>
<feature type="site" description="Histone H3K4me3 binding" evidence="11">
    <location>
        <position position="301"/>
    </location>
</feature>
<dbReference type="PANTHER" id="PTHR10333:SF103">
    <property type="entry name" value="INHIBITOR OF GROWTH PROTEIN 3"/>
    <property type="match status" value="1"/>
</dbReference>
<proteinExistence type="inferred from homology"/>
<feature type="binding site" evidence="12">
    <location>
        <position position="327"/>
    </location>
    <ligand>
        <name>Zn(2+)</name>
        <dbReference type="ChEBI" id="CHEBI:29105"/>
        <label>2</label>
    </ligand>
</feature>
<keyword evidence="18" id="KW-1185">Reference proteome</keyword>
<evidence type="ECO:0000256" key="12">
    <source>
        <dbReference type="PIRSR" id="PIRSR628651-51"/>
    </source>
</evidence>
<feature type="compositionally biased region" description="Low complexity" evidence="15">
    <location>
        <begin position="81"/>
        <end position="93"/>
    </location>
</feature>
<keyword evidence="7 14" id="KW-0156">Chromatin regulator</keyword>
<feature type="binding site" evidence="12">
    <location>
        <position position="311"/>
    </location>
    <ligand>
        <name>Zn(2+)</name>
        <dbReference type="ChEBI" id="CHEBI:29105"/>
        <label>1</label>
    </ligand>
</feature>
<dbReference type="SUPFAM" id="SSF57903">
    <property type="entry name" value="FYVE/PHD zinc finger"/>
    <property type="match status" value="1"/>
</dbReference>
<evidence type="ECO:0000256" key="14">
    <source>
        <dbReference type="RuleBase" id="RU361213"/>
    </source>
</evidence>
<dbReference type="GO" id="GO:0000785">
    <property type="term" value="C:chromatin"/>
    <property type="evidence" value="ECO:0007669"/>
    <property type="project" value="UniProtKB-ARBA"/>
</dbReference>
<dbReference type="CDD" id="cd16858">
    <property type="entry name" value="ING_ING3_Yng2p"/>
    <property type="match status" value="1"/>
</dbReference>
<keyword evidence="6 12" id="KW-0862">Zinc</keyword>
<feature type="binding site" evidence="12">
    <location>
        <position position="330"/>
    </location>
    <ligand>
        <name>Zn(2+)</name>
        <dbReference type="ChEBI" id="CHEBI:29105"/>
        <label>2</label>
    </ligand>
</feature>
<dbReference type="Gene3D" id="6.10.140.1740">
    <property type="match status" value="1"/>
</dbReference>
<evidence type="ECO:0000256" key="3">
    <source>
        <dbReference type="ARBA" id="ARBA00022604"/>
    </source>
</evidence>
<dbReference type="EMBL" id="ML210180">
    <property type="protein sequence ID" value="TFK25983.1"/>
    <property type="molecule type" value="Genomic_DNA"/>
</dbReference>
<evidence type="ECO:0000313" key="17">
    <source>
        <dbReference type="EMBL" id="TFK25983.1"/>
    </source>
</evidence>
<accession>A0A5C3L1K2</accession>
<dbReference type="PROSITE" id="PS50016">
    <property type="entry name" value="ZF_PHD_2"/>
    <property type="match status" value="1"/>
</dbReference>
<evidence type="ECO:0000256" key="5">
    <source>
        <dbReference type="ARBA" id="ARBA00022771"/>
    </source>
</evidence>
<feature type="site" description="Histone H3K4me3 binding" evidence="11">
    <location>
        <position position="309"/>
    </location>
</feature>
<gene>
    <name evidence="17" type="ORF">FA15DRAFT_755443</name>
</gene>
<dbReference type="GO" id="GO:0005634">
    <property type="term" value="C:nucleus"/>
    <property type="evidence" value="ECO:0007669"/>
    <property type="project" value="UniProtKB-SubCell"/>
</dbReference>
<evidence type="ECO:0000256" key="11">
    <source>
        <dbReference type="PIRSR" id="PIRSR628651-50"/>
    </source>
</evidence>
<dbReference type="SMART" id="SM01408">
    <property type="entry name" value="ING"/>
    <property type="match status" value="1"/>
</dbReference>
<feature type="binding site" evidence="12">
    <location>
        <position position="314"/>
    </location>
    <ligand>
        <name>Zn(2+)</name>
        <dbReference type="ChEBI" id="CHEBI:29105"/>
        <label>1</label>
    </ligand>
</feature>
<dbReference type="AlphaFoldDB" id="A0A5C3L1K2"/>
<keyword evidence="3" id="KW-0341">Growth regulation</keyword>
<dbReference type="InterPro" id="IPR011011">
    <property type="entry name" value="Znf_FYVE_PHD"/>
</dbReference>
<sequence>MAAVTSLKLEEAANTAAEYVASLESLPGEVQHILTEIRHLDKRCTSLQTDIAKTQSKYIKHSLRNAVGRYPAYPSGGVTGGPVSSSGSETPGGNNTKAHLPGRIAAAYAEIDRLSNEKIQLAKHLVEILTRTQTRLDSDVAKVKTLQGESADYTCTPGSFSLTVPYTDRKIEASISNGLHAARQIGENLHSALNGTFGSAESPRASTPPASAMTQHGNKKRRLNAQPSVKRRASTPAATPLVSSRSRGARQVSKYLEPEPEAEDVEAEGEGGEEEFEDGDEDQNLYCFCQKQSYGDMIGCDNPDCPYQWFHISCVGVKTPLPDKWYCPECLKQRSGPDRRKGRKKL</sequence>
<keyword evidence="4 12" id="KW-0479">Metal-binding</keyword>
<comment type="subcellular location">
    <subcellularLocation>
        <location evidence="1 14">Nucleus</location>
    </subcellularLocation>
</comment>
<evidence type="ECO:0000256" key="6">
    <source>
        <dbReference type="ARBA" id="ARBA00022833"/>
    </source>
</evidence>
<dbReference type="OrthoDB" id="5411773at2759"/>
<dbReference type="Proteomes" id="UP000307440">
    <property type="component" value="Unassembled WGS sequence"/>
</dbReference>
<evidence type="ECO:0000256" key="8">
    <source>
        <dbReference type="ARBA" id="ARBA00023015"/>
    </source>
</evidence>
<dbReference type="STRING" id="230819.A0A5C3L1K2"/>
<dbReference type="CDD" id="cd15505">
    <property type="entry name" value="PHD_ING"/>
    <property type="match status" value="1"/>
</dbReference>
<evidence type="ECO:0000256" key="13">
    <source>
        <dbReference type="PROSITE-ProRule" id="PRU00146"/>
    </source>
</evidence>
<evidence type="ECO:0000256" key="10">
    <source>
        <dbReference type="ARBA" id="ARBA00023242"/>
    </source>
</evidence>
<dbReference type="Pfam" id="PF12998">
    <property type="entry name" value="ING"/>
    <property type="match status" value="1"/>
</dbReference>
<feature type="region of interest" description="Disordered" evidence="15">
    <location>
        <begin position="77"/>
        <end position="98"/>
    </location>
</feature>
<dbReference type="SMART" id="SM00249">
    <property type="entry name" value="PHD"/>
    <property type="match status" value="1"/>
</dbReference>
<dbReference type="InterPro" id="IPR019786">
    <property type="entry name" value="Zinc_finger_PHD-type_CS"/>
</dbReference>
<reference evidence="17 18" key="1">
    <citation type="journal article" date="2019" name="Nat. Ecol. Evol.">
        <title>Megaphylogeny resolves global patterns of mushroom evolution.</title>
        <authorList>
            <person name="Varga T."/>
            <person name="Krizsan K."/>
            <person name="Foldi C."/>
            <person name="Dima B."/>
            <person name="Sanchez-Garcia M."/>
            <person name="Sanchez-Ramirez S."/>
            <person name="Szollosi G.J."/>
            <person name="Szarkandi J.G."/>
            <person name="Papp V."/>
            <person name="Albert L."/>
            <person name="Andreopoulos W."/>
            <person name="Angelini C."/>
            <person name="Antonin V."/>
            <person name="Barry K.W."/>
            <person name="Bougher N.L."/>
            <person name="Buchanan P."/>
            <person name="Buyck B."/>
            <person name="Bense V."/>
            <person name="Catcheside P."/>
            <person name="Chovatia M."/>
            <person name="Cooper J."/>
            <person name="Damon W."/>
            <person name="Desjardin D."/>
            <person name="Finy P."/>
            <person name="Geml J."/>
            <person name="Haridas S."/>
            <person name="Hughes K."/>
            <person name="Justo A."/>
            <person name="Karasinski D."/>
            <person name="Kautmanova I."/>
            <person name="Kiss B."/>
            <person name="Kocsube S."/>
            <person name="Kotiranta H."/>
            <person name="LaButti K.M."/>
            <person name="Lechner B.E."/>
            <person name="Liimatainen K."/>
            <person name="Lipzen A."/>
            <person name="Lukacs Z."/>
            <person name="Mihaltcheva S."/>
            <person name="Morgado L.N."/>
            <person name="Niskanen T."/>
            <person name="Noordeloos M.E."/>
            <person name="Ohm R.A."/>
            <person name="Ortiz-Santana B."/>
            <person name="Ovrebo C."/>
            <person name="Racz N."/>
            <person name="Riley R."/>
            <person name="Savchenko A."/>
            <person name="Shiryaev A."/>
            <person name="Soop K."/>
            <person name="Spirin V."/>
            <person name="Szebenyi C."/>
            <person name="Tomsovsky M."/>
            <person name="Tulloss R.E."/>
            <person name="Uehling J."/>
            <person name="Grigoriev I.V."/>
            <person name="Vagvolgyi C."/>
            <person name="Papp T."/>
            <person name="Martin F.M."/>
            <person name="Miettinen O."/>
            <person name="Hibbett D.S."/>
            <person name="Nagy L.G."/>
        </authorList>
    </citation>
    <scope>NUCLEOTIDE SEQUENCE [LARGE SCALE GENOMIC DNA]</scope>
    <source>
        <strain evidence="17 18">CBS 121175</strain>
    </source>
</reference>
<keyword evidence="9" id="KW-0804">Transcription</keyword>
<feature type="compositionally biased region" description="Basic residues" evidence="15">
    <location>
        <begin position="217"/>
        <end position="233"/>
    </location>
</feature>
<evidence type="ECO:0000256" key="7">
    <source>
        <dbReference type="ARBA" id="ARBA00022853"/>
    </source>
</evidence>
<feature type="binding site" evidence="12">
    <location>
        <position position="305"/>
    </location>
    <ligand>
        <name>Zn(2+)</name>
        <dbReference type="ChEBI" id="CHEBI:29105"/>
        <label>2</label>
    </ligand>
</feature>
<feature type="compositionally biased region" description="Acidic residues" evidence="15">
    <location>
        <begin position="258"/>
        <end position="279"/>
    </location>
</feature>
<feature type="domain" description="PHD-type" evidence="16">
    <location>
        <begin position="284"/>
        <end position="333"/>
    </location>
</feature>
<dbReference type="InterPro" id="IPR024610">
    <property type="entry name" value="ING_N_histone-binding"/>
</dbReference>
<evidence type="ECO:0000256" key="1">
    <source>
        <dbReference type="ARBA" id="ARBA00004123"/>
    </source>
</evidence>
<feature type="site" description="Histone H3K4me3 binding" evidence="11">
    <location>
        <position position="297"/>
    </location>
</feature>
<feature type="binding site" evidence="12">
    <location>
        <position position="289"/>
    </location>
    <ligand>
        <name>Zn(2+)</name>
        <dbReference type="ChEBI" id="CHEBI:29105"/>
        <label>1</label>
    </ligand>
</feature>
<comment type="domain">
    <text evidence="14">The PHD-type zinc finger mediates the binding to H3K4me3.</text>
</comment>
<evidence type="ECO:0000259" key="16">
    <source>
        <dbReference type="PROSITE" id="PS50016"/>
    </source>
</evidence>
<feature type="binding site" evidence="12">
    <location>
        <position position="287"/>
    </location>
    <ligand>
        <name>Zn(2+)</name>
        <dbReference type="ChEBI" id="CHEBI:29105"/>
        <label>1</label>
    </ligand>
</feature>
<dbReference type="InterPro" id="IPR001965">
    <property type="entry name" value="Znf_PHD"/>
</dbReference>
<feature type="compositionally biased region" description="Polar residues" evidence="15">
    <location>
        <begin position="193"/>
        <end position="216"/>
    </location>
</feature>
<comment type="similarity">
    <text evidence="2 14">Belongs to the ING family.</text>
</comment>
<keyword evidence="5 13" id="KW-0863">Zinc-finger</keyword>
<evidence type="ECO:0000256" key="9">
    <source>
        <dbReference type="ARBA" id="ARBA00023163"/>
    </source>
</evidence>
<comment type="function">
    <text evidence="14">Component of an histone acetyltransferase complex.</text>
</comment>
<dbReference type="PANTHER" id="PTHR10333">
    <property type="entry name" value="INHIBITOR OF GROWTH PROTEIN"/>
    <property type="match status" value="1"/>
</dbReference>
<dbReference type="GO" id="GO:0008270">
    <property type="term" value="F:zinc ion binding"/>
    <property type="evidence" value="ECO:0007669"/>
    <property type="project" value="UniProtKB-KW"/>
</dbReference>
<keyword evidence="8" id="KW-0805">Transcription regulation</keyword>
<feature type="binding site" evidence="12">
    <location>
        <position position="300"/>
    </location>
    <ligand>
        <name>Zn(2+)</name>
        <dbReference type="ChEBI" id="CHEBI:29105"/>
        <label>2</label>
    </ligand>
</feature>
<dbReference type="Gene3D" id="3.30.40.10">
    <property type="entry name" value="Zinc/RING finger domain, C3HC4 (zinc finger)"/>
    <property type="match status" value="1"/>
</dbReference>
<feature type="site" description="Histone H3K4me3 binding" evidence="11">
    <location>
        <position position="286"/>
    </location>
</feature>
<organism evidence="17 18">
    <name type="scientific">Coprinopsis marcescibilis</name>
    <name type="common">Agaric fungus</name>
    <name type="synonym">Psathyrella marcescibilis</name>
    <dbReference type="NCBI Taxonomy" id="230819"/>
    <lineage>
        <taxon>Eukaryota</taxon>
        <taxon>Fungi</taxon>
        <taxon>Dikarya</taxon>
        <taxon>Basidiomycota</taxon>
        <taxon>Agaricomycotina</taxon>
        <taxon>Agaricomycetes</taxon>
        <taxon>Agaricomycetidae</taxon>
        <taxon>Agaricales</taxon>
        <taxon>Agaricineae</taxon>
        <taxon>Psathyrellaceae</taxon>
        <taxon>Coprinopsis</taxon>
    </lineage>
</organism>